<dbReference type="AlphaFoldDB" id="A0A8H6CL59"/>
<feature type="compositionally biased region" description="Polar residues" evidence="1">
    <location>
        <begin position="409"/>
        <end position="419"/>
    </location>
</feature>
<sequence>MADKPSNTRAAEAACVEDYNDESETAVPETRKTANITAKRSKLDGTKPQVARDEFSDSGHSSQTLATLGSTNSSLQSKSGLDTIRAESHAVAGKTRPTKGEQKSHSKSRSPEKPLSQKAASNSRKEEIARKESCSCRGCVAKARHATSHHPSKSTGKARAPVPEVSQPMRRAQVPQHAPSRPRASTSLSYHRERPLSLYAGVASESLYIQSPQPIYVESPPTVSYAPTAPIVSPSYPPHPTSYFPPPQPIHQAQQIYTSQPSPYENWPHPRPRHWTSDDHLPSRPQSVLYTTTPIIEHVEPVYAPVPPSARPISRQLSHRECPRALPEQHSARDEDYYNMPPPAPPPPRLNTASHQDRRPAIRHAVTAEGRPTLTHRRTVRDESTTAHVGHESPVKQSHGAHERAGRLSRNTSNETVPKTHSIERGMVRTNIESDAAKRRRRATVYGHESFNELTDGVEAYQASRGNGRTSHHIPISPTLLMRKKTHTSSKSSETSSRKSGKSGKSRTSKTSRAGSDLKSRRPSENEKFSMRVDASHDVNVDLKGGMEGRRISVRHKKDEGEMEFSIGSRGRTTAGRESREKSRKHYSDRDGQSETAIERTRTTSRPPMKMRENEENEPEPRIVRERIMTRTRSLGGSSRVRGERVDFV</sequence>
<evidence type="ECO:0000313" key="2">
    <source>
        <dbReference type="EMBL" id="KAF6225206.1"/>
    </source>
</evidence>
<feature type="compositionally biased region" description="Basic and acidic residues" evidence="1">
    <location>
        <begin position="516"/>
        <end position="551"/>
    </location>
</feature>
<feature type="region of interest" description="Disordered" evidence="1">
    <location>
        <begin position="463"/>
        <end position="649"/>
    </location>
</feature>
<feature type="region of interest" description="Disordered" evidence="1">
    <location>
        <begin position="260"/>
        <end position="284"/>
    </location>
</feature>
<feature type="compositionally biased region" description="Basic residues" evidence="1">
    <location>
        <begin position="142"/>
        <end position="152"/>
    </location>
</feature>
<keyword evidence="3" id="KW-1185">Reference proteome</keyword>
<dbReference type="Proteomes" id="UP000593566">
    <property type="component" value="Unassembled WGS sequence"/>
</dbReference>
<dbReference type="EMBL" id="JACCJB010000008">
    <property type="protein sequence ID" value="KAF6225206.1"/>
    <property type="molecule type" value="Genomic_DNA"/>
</dbReference>
<feature type="compositionally biased region" description="Basic and acidic residues" evidence="1">
    <location>
        <begin position="41"/>
        <end position="57"/>
    </location>
</feature>
<feature type="compositionally biased region" description="Basic and acidic residues" evidence="1">
    <location>
        <begin position="98"/>
        <end position="112"/>
    </location>
</feature>
<gene>
    <name evidence="2" type="ORF">HO133_010403</name>
</gene>
<feature type="compositionally biased region" description="Polar residues" evidence="1">
    <location>
        <begin position="58"/>
        <end position="80"/>
    </location>
</feature>
<feature type="compositionally biased region" description="Basic residues" evidence="1">
    <location>
        <begin position="499"/>
        <end position="510"/>
    </location>
</feature>
<feature type="region of interest" description="Disordered" evidence="1">
    <location>
        <begin position="1"/>
        <end position="190"/>
    </location>
</feature>
<feature type="compositionally biased region" description="Basic and acidic residues" evidence="1">
    <location>
        <begin position="380"/>
        <end position="406"/>
    </location>
</feature>
<name>A0A8H6CL59_9LECA</name>
<protein>
    <submittedName>
        <fullName evidence="2">Uncharacterized protein</fullName>
    </submittedName>
</protein>
<dbReference type="GeneID" id="59338794"/>
<organism evidence="2 3">
    <name type="scientific">Letharia lupina</name>
    <dbReference type="NCBI Taxonomy" id="560253"/>
    <lineage>
        <taxon>Eukaryota</taxon>
        <taxon>Fungi</taxon>
        <taxon>Dikarya</taxon>
        <taxon>Ascomycota</taxon>
        <taxon>Pezizomycotina</taxon>
        <taxon>Lecanoromycetes</taxon>
        <taxon>OSLEUM clade</taxon>
        <taxon>Lecanoromycetidae</taxon>
        <taxon>Lecanorales</taxon>
        <taxon>Lecanorineae</taxon>
        <taxon>Parmeliaceae</taxon>
        <taxon>Letharia</taxon>
    </lineage>
</organism>
<feature type="region of interest" description="Disordered" evidence="1">
    <location>
        <begin position="329"/>
        <end position="358"/>
    </location>
</feature>
<evidence type="ECO:0000256" key="1">
    <source>
        <dbReference type="SAM" id="MobiDB-lite"/>
    </source>
</evidence>
<dbReference type="RefSeq" id="XP_037154073.1">
    <property type="nucleotide sequence ID" value="XM_037301256.1"/>
</dbReference>
<proteinExistence type="predicted"/>
<accession>A0A8H6CL59</accession>
<comment type="caution">
    <text evidence="2">The sequence shown here is derived from an EMBL/GenBank/DDBJ whole genome shotgun (WGS) entry which is preliminary data.</text>
</comment>
<feature type="region of interest" description="Disordered" evidence="1">
    <location>
        <begin position="379"/>
        <end position="419"/>
    </location>
</feature>
<feature type="compositionally biased region" description="Basic and acidic residues" evidence="1">
    <location>
        <begin position="575"/>
        <end position="602"/>
    </location>
</feature>
<evidence type="ECO:0000313" key="3">
    <source>
        <dbReference type="Proteomes" id="UP000593566"/>
    </source>
</evidence>
<reference evidence="2 3" key="1">
    <citation type="journal article" date="2020" name="Genomics">
        <title>Complete, high-quality genomes from long-read metagenomic sequencing of two wolf lichen thalli reveals enigmatic genome architecture.</title>
        <authorList>
            <person name="McKenzie S.K."/>
            <person name="Walston R.F."/>
            <person name="Allen J.L."/>
        </authorList>
    </citation>
    <scope>NUCLEOTIDE SEQUENCE [LARGE SCALE GENOMIC DNA]</scope>
    <source>
        <strain evidence="2">WasteWater1</strain>
    </source>
</reference>
<feature type="compositionally biased region" description="Basic and acidic residues" evidence="1">
    <location>
        <begin position="123"/>
        <end position="134"/>
    </location>
</feature>
<feature type="compositionally biased region" description="Pro residues" evidence="1">
    <location>
        <begin position="340"/>
        <end position="349"/>
    </location>
</feature>
<feature type="compositionally biased region" description="Basic and acidic residues" evidence="1">
    <location>
        <begin position="610"/>
        <end position="629"/>
    </location>
</feature>